<dbReference type="EMBL" id="BMAR01000077">
    <property type="protein sequence ID" value="GFR52966.1"/>
    <property type="molecule type" value="Genomic_DNA"/>
</dbReference>
<evidence type="ECO:0000313" key="1">
    <source>
        <dbReference type="EMBL" id="GFR52966.1"/>
    </source>
</evidence>
<accession>A0AAD3E743</accession>
<sequence length="247" mass="27435">MGAGASTTRRPPPTPTPADVAALEQPFYRDNGAMCFYCLPYDEEIKKRSTVSVLEVGALGFRLLRPASEDCLLAFPWGQIHSWAHTENRFSFRFFDDGKKTVVPYTLFLRDLPALMGHIQTVIDAILADRKRLVIPEERFLQLLHEFKVCCGSGGSPQSLLLRGGSGCSERYFWSEQGRQLLDLIPSSFDKVEVAVLLHGRLIDQNRFSYMLEGLESPSDRDNVWHRITALKKAGRALSGGSGGSGG</sequence>
<proteinExistence type="predicted"/>
<comment type="caution">
    <text evidence="1">The sequence shown here is derived from an EMBL/GenBank/DDBJ whole genome shotgun (WGS) entry which is preliminary data.</text>
</comment>
<name>A0AAD3E743_9CHLO</name>
<dbReference type="Proteomes" id="UP001054857">
    <property type="component" value="Unassembled WGS sequence"/>
</dbReference>
<organism evidence="1 2">
    <name type="scientific">Astrephomene gubernaculifera</name>
    <dbReference type="NCBI Taxonomy" id="47775"/>
    <lineage>
        <taxon>Eukaryota</taxon>
        <taxon>Viridiplantae</taxon>
        <taxon>Chlorophyta</taxon>
        <taxon>core chlorophytes</taxon>
        <taxon>Chlorophyceae</taxon>
        <taxon>CS clade</taxon>
        <taxon>Chlamydomonadales</taxon>
        <taxon>Astrephomenaceae</taxon>
        <taxon>Astrephomene</taxon>
    </lineage>
</organism>
<reference evidence="1 2" key="1">
    <citation type="journal article" date="2021" name="Sci. Rep.">
        <title>Genome sequencing of the multicellular alga Astrephomene provides insights into convergent evolution of germ-soma differentiation.</title>
        <authorList>
            <person name="Yamashita S."/>
            <person name="Yamamoto K."/>
            <person name="Matsuzaki R."/>
            <person name="Suzuki S."/>
            <person name="Yamaguchi H."/>
            <person name="Hirooka S."/>
            <person name="Minakuchi Y."/>
            <person name="Miyagishima S."/>
            <person name="Kawachi M."/>
            <person name="Toyoda A."/>
            <person name="Nozaki H."/>
        </authorList>
    </citation>
    <scope>NUCLEOTIDE SEQUENCE [LARGE SCALE GENOMIC DNA]</scope>
    <source>
        <strain evidence="1 2">NIES-4017</strain>
    </source>
</reference>
<dbReference type="AlphaFoldDB" id="A0AAD3E743"/>
<keyword evidence="2" id="KW-1185">Reference proteome</keyword>
<evidence type="ECO:0000313" key="2">
    <source>
        <dbReference type="Proteomes" id="UP001054857"/>
    </source>
</evidence>
<feature type="non-terminal residue" evidence="1">
    <location>
        <position position="1"/>
    </location>
</feature>
<protein>
    <submittedName>
        <fullName evidence="1">Uncharacterized protein</fullName>
    </submittedName>
</protein>
<gene>
    <name evidence="1" type="ORF">Agub_g15643</name>
</gene>